<evidence type="ECO:0000313" key="4">
    <source>
        <dbReference type="Proteomes" id="UP000480556"/>
    </source>
</evidence>
<evidence type="ECO:0000313" key="2">
    <source>
        <dbReference type="EMBL" id="QGA10166.1"/>
    </source>
</evidence>
<dbReference type="RefSeq" id="WP_153370515.1">
    <property type="nucleotide sequence ID" value="NZ_CP045650.1"/>
</dbReference>
<dbReference type="EMBL" id="CP045650">
    <property type="protein sequence ID" value="QGA10166.1"/>
    <property type="molecule type" value="Genomic_DNA"/>
</dbReference>
<gene>
    <name evidence="2" type="ORF">GFH30_01590</name>
    <name evidence="1" type="ORF">GHJ48_01115</name>
</gene>
<evidence type="ECO:0000313" key="3">
    <source>
        <dbReference type="Proteomes" id="UP000327478"/>
    </source>
</evidence>
<sequence>MHTPEYFKRGLLVALVSGLMACDQKVPTESKPSQDNAAAEQIMKELKGEGIREFAKTANDTHDINVLSDYEDRFEMMSSELENELVKLQQDGELDDAFVLQRQKDLTLSALNMLKDLELKTEQGRYIQGLYYHYWEQQQQLLAKDQTQMDKKSQASQSMKGLAQYLQAQEQLEHWRTEYPKAK</sequence>
<name>A0A5Q0P075_9GAMM</name>
<dbReference type="Proteomes" id="UP000480556">
    <property type="component" value="Unassembled WGS sequence"/>
</dbReference>
<proteinExistence type="predicted"/>
<dbReference type="AlphaFoldDB" id="A0A5Q0P075"/>
<dbReference type="Proteomes" id="UP000327478">
    <property type="component" value="Chromosome"/>
</dbReference>
<evidence type="ECO:0000313" key="1">
    <source>
        <dbReference type="EMBL" id="MQW91008.1"/>
    </source>
</evidence>
<reference evidence="3 4" key="1">
    <citation type="submission" date="2019-10" db="EMBL/GenBank/DDBJ databases">
        <authorList>
            <person name="Dong K."/>
        </authorList>
    </citation>
    <scope>NUCLEOTIDE SEQUENCE [LARGE SCALE GENOMIC DNA]</scope>
    <source>
        <strain evidence="3">dk386</strain>
        <strain evidence="2">Dk386</strain>
        <strain evidence="4">dk771</strain>
        <strain evidence="1">Dk771</strain>
    </source>
</reference>
<protein>
    <submittedName>
        <fullName evidence="1">Uncharacterized protein</fullName>
    </submittedName>
</protein>
<dbReference type="EMBL" id="WITK01000001">
    <property type="protein sequence ID" value="MQW91008.1"/>
    <property type="molecule type" value="Genomic_DNA"/>
</dbReference>
<keyword evidence="3" id="KW-1185">Reference proteome</keyword>
<accession>A0A5Q0P075</accession>
<organism evidence="1 4">
    <name type="scientific">Acinetobacter wanghuae</name>
    <dbReference type="NCBI Taxonomy" id="2662362"/>
    <lineage>
        <taxon>Bacteria</taxon>
        <taxon>Pseudomonadati</taxon>
        <taxon>Pseudomonadota</taxon>
        <taxon>Gammaproteobacteria</taxon>
        <taxon>Moraxellales</taxon>
        <taxon>Moraxellaceae</taxon>
        <taxon>Acinetobacter</taxon>
    </lineage>
</organism>